<proteinExistence type="predicted"/>
<evidence type="ECO:0000313" key="2">
    <source>
        <dbReference type="EMBL" id="KAF1954457.1"/>
    </source>
</evidence>
<evidence type="ECO:0000313" key="3">
    <source>
        <dbReference type="Proteomes" id="UP000800035"/>
    </source>
</evidence>
<accession>A0A6A5TZT6</accession>
<reference evidence="2" key="1">
    <citation type="journal article" date="2020" name="Stud. Mycol.">
        <title>101 Dothideomycetes genomes: a test case for predicting lifestyles and emergence of pathogens.</title>
        <authorList>
            <person name="Haridas S."/>
            <person name="Albert R."/>
            <person name="Binder M."/>
            <person name="Bloem J."/>
            <person name="Labutti K."/>
            <person name="Salamov A."/>
            <person name="Andreopoulos B."/>
            <person name="Baker S."/>
            <person name="Barry K."/>
            <person name="Bills G."/>
            <person name="Bluhm B."/>
            <person name="Cannon C."/>
            <person name="Castanera R."/>
            <person name="Culley D."/>
            <person name="Daum C."/>
            <person name="Ezra D."/>
            <person name="Gonzalez J."/>
            <person name="Henrissat B."/>
            <person name="Kuo A."/>
            <person name="Liang C."/>
            <person name="Lipzen A."/>
            <person name="Lutzoni F."/>
            <person name="Magnuson J."/>
            <person name="Mondo S."/>
            <person name="Nolan M."/>
            <person name="Ohm R."/>
            <person name="Pangilinan J."/>
            <person name="Park H.-J."/>
            <person name="Ramirez L."/>
            <person name="Alfaro M."/>
            <person name="Sun H."/>
            <person name="Tritt A."/>
            <person name="Yoshinaga Y."/>
            <person name="Zwiers L.-H."/>
            <person name="Turgeon B."/>
            <person name="Goodwin S."/>
            <person name="Spatafora J."/>
            <person name="Crous P."/>
            <person name="Grigoriev I."/>
        </authorList>
    </citation>
    <scope>NUCLEOTIDE SEQUENCE</scope>
    <source>
        <strain evidence="2">CBS 675.92</strain>
    </source>
</reference>
<evidence type="ECO:0000256" key="1">
    <source>
        <dbReference type="SAM" id="SignalP"/>
    </source>
</evidence>
<feature type="chain" id="PRO_5025581934" description="Secreted protein" evidence="1">
    <location>
        <begin position="23"/>
        <end position="140"/>
    </location>
</feature>
<organism evidence="2 3">
    <name type="scientific">Byssothecium circinans</name>
    <dbReference type="NCBI Taxonomy" id="147558"/>
    <lineage>
        <taxon>Eukaryota</taxon>
        <taxon>Fungi</taxon>
        <taxon>Dikarya</taxon>
        <taxon>Ascomycota</taxon>
        <taxon>Pezizomycotina</taxon>
        <taxon>Dothideomycetes</taxon>
        <taxon>Pleosporomycetidae</taxon>
        <taxon>Pleosporales</taxon>
        <taxon>Massarineae</taxon>
        <taxon>Massarinaceae</taxon>
        <taxon>Byssothecium</taxon>
    </lineage>
</organism>
<evidence type="ECO:0008006" key="4">
    <source>
        <dbReference type="Google" id="ProtNLM"/>
    </source>
</evidence>
<name>A0A6A5TZT6_9PLEO</name>
<dbReference type="AlphaFoldDB" id="A0A6A5TZT6"/>
<keyword evidence="1" id="KW-0732">Signal</keyword>
<feature type="signal peptide" evidence="1">
    <location>
        <begin position="1"/>
        <end position="22"/>
    </location>
</feature>
<dbReference type="Proteomes" id="UP000800035">
    <property type="component" value="Unassembled WGS sequence"/>
</dbReference>
<dbReference type="EMBL" id="ML976999">
    <property type="protein sequence ID" value="KAF1954457.1"/>
    <property type="molecule type" value="Genomic_DNA"/>
</dbReference>
<gene>
    <name evidence="2" type="ORF">CC80DRAFT_126786</name>
</gene>
<keyword evidence="3" id="KW-1185">Reference proteome</keyword>
<sequence>MHARSVKRLTCLLVLSWLPAAAEPELTACDLHLAQAPKCSTALAAPGTQFGSTPFSLPSCEQLRLNTWKLKYDRRAFYALALAHRGRAKRRPVKQGVPSSSTPGLRSVPVQYLVLNNTSFIHYFALRSHGSEPDPESRRM</sequence>
<protein>
    <recommendedName>
        <fullName evidence="4">Secreted protein</fullName>
    </recommendedName>
</protein>